<keyword evidence="3" id="KW-1185">Reference proteome</keyword>
<dbReference type="EMBL" id="CP009287">
    <property type="protein sequence ID" value="AIQ70696.1"/>
    <property type="molecule type" value="Genomic_DNA"/>
</dbReference>
<evidence type="ECO:0000313" key="3">
    <source>
        <dbReference type="Proteomes" id="UP000029500"/>
    </source>
</evidence>
<feature type="domain" description="Glycosyl transferase family 1" evidence="1">
    <location>
        <begin position="180"/>
        <end position="341"/>
    </location>
</feature>
<evidence type="ECO:0000259" key="1">
    <source>
        <dbReference type="Pfam" id="PF00534"/>
    </source>
</evidence>
<dbReference type="SUPFAM" id="SSF53756">
    <property type="entry name" value="UDP-Glycosyltransferase/glycogen phosphorylase"/>
    <property type="match status" value="1"/>
</dbReference>
<proteinExistence type="predicted"/>
<dbReference type="AlphaFoldDB" id="A0A089MA66"/>
<dbReference type="InterPro" id="IPR001296">
    <property type="entry name" value="Glyco_trans_1"/>
</dbReference>
<dbReference type="STRING" id="189425.PGRAT_25990"/>
<dbReference type="Pfam" id="PF00534">
    <property type="entry name" value="Glycos_transf_1"/>
    <property type="match status" value="1"/>
</dbReference>
<sequence>MKILMFLNSMNPAGGIERVVANLANNLSEDYEITILVKDEATSFYELKDKINVISLNVPLKLNMNSRIQRLFSLIINLLITNNRLKTYTRSFVFDYIYVTSPFNALEVFLCGKCNARKLVISEHGSKFAYNKIYKILKKKLYPKAYKISVPTTMDTYSYINEGSDAVYIPHLSTFSVVPGNNLNSKIVLNIGRLTSDKQQLMLLEIWNELRKENRLNGWKLKIVGKGEEEVNLRNFIYCNNLQDCVEISPPVKDVGKLYINASLFAFTSKFEGFGMVLLEAMSFGLPCISFDCPSGPRDLIEHKLNGVLIKPYDYEEYKDELSLLLNDRNDYLTSLGNEARLFALNWNNENITNKWKEIFRGDLT</sequence>
<dbReference type="KEGG" id="pgm:PGRAT_25990"/>
<dbReference type="Gene3D" id="3.40.50.2000">
    <property type="entry name" value="Glycogen Phosphorylase B"/>
    <property type="match status" value="2"/>
</dbReference>
<dbReference type="eggNOG" id="COG0438">
    <property type="taxonomic scope" value="Bacteria"/>
</dbReference>
<dbReference type="Proteomes" id="UP000029500">
    <property type="component" value="Chromosome"/>
</dbReference>
<reference evidence="2 3" key="1">
    <citation type="submission" date="2014-08" db="EMBL/GenBank/DDBJ databases">
        <title>Comparative genomics of the Paenibacillus odorifer group.</title>
        <authorList>
            <person name="den Bakker H.C."/>
            <person name="Tsai Y.-C."/>
            <person name="Martin N."/>
            <person name="Korlach J."/>
            <person name="Wiedmann M."/>
        </authorList>
    </citation>
    <scope>NUCLEOTIDE SEQUENCE [LARGE SCALE GENOMIC DNA]</scope>
    <source>
        <strain evidence="2 3">DSM 15220</strain>
    </source>
</reference>
<gene>
    <name evidence="2" type="ORF">PGRAT_25990</name>
</gene>
<organism evidence="2 3">
    <name type="scientific">Paenibacillus graminis</name>
    <dbReference type="NCBI Taxonomy" id="189425"/>
    <lineage>
        <taxon>Bacteria</taxon>
        <taxon>Bacillati</taxon>
        <taxon>Bacillota</taxon>
        <taxon>Bacilli</taxon>
        <taxon>Bacillales</taxon>
        <taxon>Paenibacillaceae</taxon>
        <taxon>Paenibacillus</taxon>
    </lineage>
</organism>
<evidence type="ECO:0000313" key="2">
    <source>
        <dbReference type="EMBL" id="AIQ70696.1"/>
    </source>
</evidence>
<protein>
    <recommendedName>
        <fullName evidence="1">Glycosyl transferase family 1 domain-containing protein</fullName>
    </recommendedName>
</protein>
<dbReference type="HOGENOM" id="CLU_009583_0_0_9"/>
<dbReference type="PANTHER" id="PTHR45947">
    <property type="entry name" value="SULFOQUINOVOSYL TRANSFERASE SQD2"/>
    <property type="match status" value="1"/>
</dbReference>
<accession>A0A089MA66</accession>
<dbReference type="PANTHER" id="PTHR45947:SF3">
    <property type="entry name" value="SULFOQUINOVOSYL TRANSFERASE SQD2"/>
    <property type="match status" value="1"/>
</dbReference>
<dbReference type="GO" id="GO:0016757">
    <property type="term" value="F:glycosyltransferase activity"/>
    <property type="evidence" value="ECO:0007669"/>
    <property type="project" value="InterPro"/>
</dbReference>
<name>A0A089MA66_9BACL</name>
<dbReference type="InterPro" id="IPR050194">
    <property type="entry name" value="Glycosyltransferase_grp1"/>
</dbReference>
<dbReference type="CDD" id="cd03820">
    <property type="entry name" value="GT4_AmsD-like"/>
    <property type="match status" value="1"/>
</dbReference>